<comment type="caution">
    <text evidence="12">The sequence shown here is derived from an EMBL/GenBank/DDBJ whole genome shotgun (WGS) entry which is preliminary data.</text>
</comment>
<dbReference type="PANTHER" id="PTHR43671:SF98">
    <property type="entry name" value="SERINE_THREONINE-PROTEIN KINASE NEK11"/>
    <property type="match status" value="1"/>
</dbReference>
<dbReference type="InterPro" id="IPR011009">
    <property type="entry name" value="Kinase-like_dom_sf"/>
</dbReference>
<feature type="domain" description="Protein kinase" evidence="11">
    <location>
        <begin position="83"/>
        <end position="336"/>
    </location>
</feature>
<evidence type="ECO:0000256" key="7">
    <source>
        <dbReference type="ARBA" id="ARBA00022840"/>
    </source>
</evidence>
<dbReference type="VEuPathDB" id="GiardiaDB:GL50581_1902"/>
<dbReference type="InterPro" id="IPR000719">
    <property type="entry name" value="Prot_kinase_dom"/>
</dbReference>
<dbReference type="PANTHER" id="PTHR43671">
    <property type="entry name" value="SERINE/THREONINE-PROTEIN KINASE NEK"/>
    <property type="match status" value="1"/>
</dbReference>
<dbReference type="FunFam" id="1.10.510.10:FF:000844">
    <property type="entry name" value="Kinase, NEK"/>
    <property type="match status" value="1"/>
</dbReference>
<evidence type="ECO:0000256" key="2">
    <source>
        <dbReference type="ARBA" id="ARBA00012513"/>
    </source>
</evidence>
<keyword evidence="6 12" id="KW-0418">Kinase</keyword>
<evidence type="ECO:0000313" key="13">
    <source>
        <dbReference type="Proteomes" id="UP000018320"/>
    </source>
</evidence>
<evidence type="ECO:0000256" key="1">
    <source>
        <dbReference type="ARBA" id="ARBA00010886"/>
    </source>
</evidence>
<dbReference type="Pfam" id="PF00069">
    <property type="entry name" value="Pkinase"/>
    <property type="match status" value="1"/>
</dbReference>
<evidence type="ECO:0000259" key="11">
    <source>
        <dbReference type="PROSITE" id="PS50011"/>
    </source>
</evidence>
<accession>V6T7E1</accession>
<comment type="catalytic activity">
    <reaction evidence="9">
        <text>L-seryl-[protein] + ATP = O-phospho-L-seryl-[protein] + ADP + H(+)</text>
        <dbReference type="Rhea" id="RHEA:17989"/>
        <dbReference type="Rhea" id="RHEA-COMP:9863"/>
        <dbReference type="Rhea" id="RHEA-COMP:11604"/>
        <dbReference type="ChEBI" id="CHEBI:15378"/>
        <dbReference type="ChEBI" id="CHEBI:29999"/>
        <dbReference type="ChEBI" id="CHEBI:30616"/>
        <dbReference type="ChEBI" id="CHEBI:83421"/>
        <dbReference type="ChEBI" id="CHEBI:456216"/>
        <dbReference type="EC" id="2.7.11.1"/>
    </reaction>
</comment>
<evidence type="ECO:0000313" key="12">
    <source>
        <dbReference type="EMBL" id="ESU34771.1"/>
    </source>
</evidence>
<sequence length="352" mass="38885">MPPASTGTPVGETVAQVAFSSLMQNPSASIGPLQICRHKPLWKRIVSKTVDYQNNKTRMDTASSGSATVALSVPPFTAKELHEWLDDVLGRGVMSIVYSLKDFPDLAVKVIQLGGLDKNSADAIRLKLSTLPDLSHPGVIRHHQVVEDEGLIYVITDRHDSTLERLLTEHKRRKIPVPITIILSIVRQLAAALAYLHGLSGVGTRGFVHRNLRPASILISEDGERFIIAGLSLCRDALWSGSTLIGIMAYVAPEVLLHNEPSPASDVWSLGVILYEMATLRKPDFLKGKEPAEVFIDRWRPDLSGVTDGFIKSVLERIFVLEPERRLTTEELHKTFATFDISVSELGVNTRY</sequence>
<protein>
    <recommendedName>
        <fullName evidence="2">non-specific serine/threonine protein kinase</fullName>
        <ecNumber evidence="2">2.7.11.1</ecNumber>
    </recommendedName>
</protein>
<dbReference type="EMBL" id="AHGT01000155">
    <property type="protein sequence ID" value="ESU34771.1"/>
    <property type="molecule type" value="Genomic_DNA"/>
</dbReference>
<keyword evidence="5 10" id="KW-0547">Nucleotide-binding</keyword>
<dbReference type="AlphaFoldDB" id="V6T7E1"/>
<reference evidence="13" key="1">
    <citation type="submission" date="2012-02" db="EMBL/GenBank/DDBJ databases">
        <title>Genome sequencing of Giardia lamblia Genotypes A2 and B isolates (DH and GS) and comparative analysis with the genomes of Genotypes A1 and E (WB and Pig).</title>
        <authorList>
            <person name="Adam R."/>
            <person name="Dahlstrom E."/>
            <person name="Martens C."/>
            <person name="Bruno D."/>
            <person name="Barbian K."/>
            <person name="Porcella S.F."/>
            <person name="Nash T."/>
        </authorList>
    </citation>
    <scope>NUCLEOTIDE SEQUENCE</scope>
    <source>
        <strain evidence="13">DH</strain>
    </source>
</reference>
<keyword evidence="7 10" id="KW-0067">ATP-binding</keyword>
<evidence type="ECO:0000256" key="5">
    <source>
        <dbReference type="ARBA" id="ARBA00022741"/>
    </source>
</evidence>
<dbReference type="GO" id="GO:0004674">
    <property type="term" value="F:protein serine/threonine kinase activity"/>
    <property type="evidence" value="ECO:0007669"/>
    <property type="project" value="UniProtKB-KW"/>
</dbReference>
<dbReference type="VEuPathDB" id="GiardiaDB:DHA2_153079"/>
<keyword evidence="4" id="KW-0808">Transferase</keyword>
<gene>
    <name evidence="12" type="ORF">DHA2_153079</name>
</gene>
<dbReference type="Gene3D" id="3.30.200.20">
    <property type="entry name" value="Phosphorylase Kinase, domain 1"/>
    <property type="match status" value="1"/>
</dbReference>
<organism evidence="12 13">
    <name type="scientific">Giardia intestinalis</name>
    <name type="common">Giardia lamblia</name>
    <dbReference type="NCBI Taxonomy" id="5741"/>
    <lineage>
        <taxon>Eukaryota</taxon>
        <taxon>Metamonada</taxon>
        <taxon>Diplomonadida</taxon>
        <taxon>Hexamitidae</taxon>
        <taxon>Giardiinae</taxon>
        <taxon>Giardia</taxon>
    </lineage>
</organism>
<evidence type="ECO:0000256" key="4">
    <source>
        <dbReference type="ARBA" id="ARBA00022679"/>
    </source>
</evidence>
<dbReference type="PROSITE" id="PS00107">
    <property type="entry name" value="PROTEIN_KINASE_ATP"/>
    <property type="match status" value="1"/>
</dbReference>
<dbReference type="EC" id="2.7.11.1" evidence="2"/>
<dbReference type="Gene3D" id="1.10.510.10">
    <property type="entry name" value="Transferase(Phosphotransferase) domain 1"/>
    <property type="match status" value="1"/>
</dbReference>
<evidence type="ECO:0000256" key="9">
    <source>
        <dbReference type="ARBA" id="ARBA00048679"/>
    </source>
</evidence>
<dbReference type="VEuPathDB" id="GiardiaDB:QR46_4914"/>
<dbReference type="InterPro" id="IPR050660">
    <property type="entry name" value="NEK_Ser/Thr_kinase"/>
</dbReference>
<feature type="binding site" evidence="10">
    <location>
        <position position="109"/>
    </location>
    <ligand>
        <name>ATP</name>
        <dbReference type="ChEBI" id="CHEBI:30616"/>
    </ligand>
</feature>
<comment type="catalytic activity">
    <reaction evidence="8">
        <text>L-threonyl-[protein] + ATP = O-phospho-L-threonyl-[protein] + ADP + H(+)</text>
        <dbReference type="Rhea" id="RHEA:46608"/>
        <dbReference type="Rhea" id="RHEA-COMP:11060"/>
        <dbReference type="Rhea" id="RHEA-COMP:11605"/>
        <dbReference type="ChEBI" id="CHEBI:15378"/>
        <dbReference type="ChEBI" id="CHEBI:30013"/>
        <dbReference type="ChEBI" id="CHEBI:30616"/>
        <dbReference type="ChEBI" id="CHEBI:61977"/>
        <dbReference type="ChEBI" id="CHEBI:456216"/>
        <dbReference type="EC" id="2.7.11.1"/>
    </reaction>
</comment>
<evidence type="ECO:0000256" key="3">
    <source>
        <dbReference type="ARBA" id="ARBA00022527"/>
    </source>
</evidence>
<dbReference type="GO" id="GO:0005524">
    <property type="term" value="F:ATP binding"/>
    <property type="evidence" value="ECO:0007669"/>
    <property type="project" value="UniProtKB-UniRule"/>
</dbReference>
<dbReference type="InterPro" id="IPR017441">
    <property type="entry name" value="Protein_kinase_ATP_BS"/>
</dbReference>
<dbReference type="PROSITE" id="PS50011">
    <property type="entry name" value="PROTEIN_KINASE_DOM"/>
    <property type="match status" value="1"/>
</dbReference>
<evidence type="ECO:0000256" key="6">
    <source>
        <dbReference type="ARBA" id="ARBA00022777"/>
    </source>
</evidence>
<name>V6T7E1_GIAIN</name>
<evidence type="ECO:0000256" key="8">
    <source>
        <dbReference type="ARBA" id="ARBA00047899"/>
    </source>
</evidence>
<evidence type="ECO:0000256" key="10">
    <source>
        <dbReference type="PROSITE-ProRule" id="PRU10141"/>
    </source>
</evidence>
<dbReference type="VEuPathDB" id="GiardiaDB:GL50803_0061490"/>
<dbReference type="Proteomes" id="UP000018320">
    <property type="component" value="Unassembled WGS sequence"/>
</dbReference>
<keyword evidence="3 12" id="KW-0723">Serine/threonine-protein kinase</keyword>
<proteinExistence type="inferred from homology"/>
<dbReference type="SUPFAM" id="SSF56112">
    <property type="entry name" value="Protein kinase-like (PK-like)"/>
    <property type="match status" value="1"/>
</dbReference>
<reference evidence="12 13" key="2">
    <citation type="journal article" date="2013" name="Genome Biol. Evol.">
        <title>Genome sequencing of Giardia lamblia genotypes A2 and B isolates (DH and GS) and comparative analysis with the genomes of genotypes A1 and E (WB and Pig).</title>
        <authorList>
            <person name="Adam R.D."/>
            <person name="Dahlstrom E.W."/>
            <person name="Martens C.A."/>
            <person name="Bruno D.P."/>
            <person name="Barbian K.D."/>
            <person name="Ricklefs S.M."/>
            <person name="Hernandez M.M."/>
            <person name="Narla N.P."/>
            <person name="Patel R.B."/>
            <person name="Porcella S.F."/>
            <person name="Nash T.E."/>
        </authorList>
    </citation>
    <scope>NUCLEOTIDE SEQUENCE [LARGE SCALE GENOMIC DNA]</scope>
    <source>
        <strain evidence="12 13">DH</strain>
    </source>
</reference>
<comment type="similarity">
    <text evidence="1">Belongs to the protein kinase superfamily. NEK Ser/Thr protein kinase family. NIMA subfamily.</text>
</comment>